<dbReference type="GO" id="GO:0016020">
    <property type="term" value="C:membrane"/>
    <property type="evidence" value="ECO:0007669"/>
    <property type="project" value="TreeGrafter"/>
</dbReference>
<sequence>MLLICLYIFAGAVLGTWLLSLVTREYSWVDRIWSLIPIGYVAVFAAGAGFADARLDVLLALVALWGARLTFNFARKRGYARGGEDYRWAVLRARLKPWQFQLFNFFFISLYQNVILLLITLPAYTALEHRTPFGAWDAVLAVLFLAFLTGETVADEQQWRFQQHKRAELDAGREPAARFVQTGLFRYSRHPNFFCEQTQWWVVFGFGTAAAGSPWQWTVAGAVLLTLLFVGSTRFTESISLSRYPEYAEYQRRTSAQVPWRPGHRAA</sequence>
<evidence type="ECO:0000256" key="1">
    <source>
        <dbReference type="SAM" id="Phobius"/>
    </source>
</evidence>
<proteinExistence type="predicted"/>
<keyword evidence="1" id="KW-0472">Membrane</keyword>
<dbReference type="RefSeq" id="WP_139094997.1">
    <property type="nucleotide sequence ID" value="NZ_VDFW01000002.1"/>
</dbReference>
<evidence type="ECO:0000313" key="2">
    <source>
        <dbReference type="EMBL" id="TNC29053.1"/>
    </source>
</evidence>
<feature type="transmembrane region" description="Helical" evidence="1">
    <location>
        <begin position="32"/>
        <end position="51"/>
    </location>
</feature>
<feature type="transmembrane region" description="Helical" evidence="1">
    <location>
        <begin position="102"/>
        <end position="127"/>
    </location>
</feature>
<reference evidence="2 3" key="1">
    <citation type="submission" date="2019-06" db="EMBL/GenBank/DDBJ databases">
        <title>Amycolatopsis alkalitolerans sp. nov., isolated from Gastrodia elata Blume.</title>
        <authorList>
            <person name="Narsing Rao M.P."/>
            <person name="Li W.J."/>
        </authorList>
    </citation>
    <scope>NUCLEOTIDE SEQUENCE [LARGE SCALE GENOMIC DNA]</scope>
    <source>
        <strain evidence="2 3">SYSUP0005</strain>
    </source>
</reference>
<dbReference type="PANTHER" id="PTHR32251:SF23">
    <property type="entry name" value="3-OXO-5-ALPHA-STEROID 4-DEHYDROGENASE (DUF1295)"/>
    <property type="match status" value="1"/>
</dbReference>
<feature type="transmembrane region" description="Helical" evidence="1">
    <location>
        <begin position="133"/>
        <end position="154"/>
    </location>
</feature>
<keyword evidence="1" id="KW-1133">Transmembrane helix</keyword>
<dbReference type="Gene3D" id="1.20.120.1630">
    <property type="match status" value="1"/>
</dbReference>
<dbReference type="Proteomes" id="UP000305546">
    <property type="component" value="Unassembled WGS sequence"/>
</dbReference>
<organism evidence="2 3">
    <name type="scientific">Amycolatopsis alkalitolerans</name>
    <dbReference type="NCBI Taxonomy" id="2547244"/>
    <lineage>
        <taxon>Bacteria</taxon>
        <taxon>Bacillati</taxon>
        <taxon>Actinomycetota</taxon>
        <taxon>Actinomycetes</taxon>
        <taxon>Pseudonocardiales</taxon>
        <taxon>Pseudonocardiaceae</taxon>
        <taxon>Amycolatopsis</taxon>
    </lineage>
</organism>
<evidence type="ECO:0000313" key="3">
    <source>
        <dbReference type="Proteomes" id="UP000305546"/>
    </source>
</evidence>
<keyword evidence="1" id="KW-0812">Transmembrane</keyword>
<name>A0A5C4M844_9PSEU</name>
<gene>
    <name evidence="2" type="ORF">FG385_02800</name>
</gene>
<dbReference type="InterPro" id="IPR010721">
    <property type="entry name" value="UstE-like"/>
</dbReference>
<dbReference type="EMBL" id="VDFW01000002">
    <property type="protein sequence ID" value="TNC29053.1"/>
    <property type="molecule type" value="Genomic_DNA"/>
</dbReference>
<accession>A0A5C4M844</accession>
<dbReference type="OrthoDB" id="9779233at2"/>
<feature type="transmembrane region" description="Helical" evidence="1">
    <location>
        <begin position="6"/>
        <end position="23"/>
    </location>
</feature>
<keyword evidence="3" id="KW-1185">Reference proteome</keyword>
<protein>
    <submittedName>
        <fullName evidence="2">DUF1295 domain-containing protein</fullName>
    </submittedName>
</protein>
<dbReference type="PANTHER" id="PTHR32251">
    <property type="entry name" value="3-OXO-5-ALPHA-STEROID 4-DEHYDROGENASE"/>
    <property type="match status" value="1"/>
</dbReference>
<dbReference type="AlphaFoldDB" id="A0A5C4M844"/>
<dbReference type="Pfam" id="PF06966">
    <property type="entry name" value="DUF1295"/>
    <property type="match status" value="1"/>
</dbReference>
<feature type="transmembrane region" description="Helical" evidence="1">
    <location>
        <begin position="57"/>
        <end position="74"/>
    </location>
</feature>
<comment type="caution">
    <text evidence="2">The sequence shown here is derived from an EMBL/GenBank/DDBJ whole genome shotgun (WGS) entry which is preliminary data.</text>
</comment>